<dbReference type="HOGENOM" id="CLU_036626_0_0_1"/>
<dbReference type="PANTHER" id="PTHR13115">
    <property type="entry name" value="RNA POLYMERASE-ASSOCIATED PROTEIN RTF1 HOMOLOG"/>
    <property type="match status" value="1"/>
</dbReference>
<proteinExistence type="predicted"/>
<name>A0A067MTE0_BOTB1</name>
<dbReference type="GO" id="GO:1990269">
    <property type="term" value="F:RNA polymerase II C-terminal domain phosphoserine binding"/>
    <property type="evidence" value="ECO:0007669"/>
    <property type="project" value="TreeGrafter"/>
</dbReference>
<dbReference type="InterPro" id="IPR036128">
    <property type="entry name" value="Plus3-like_sf"/>
</dbReference>
<comment type="subcellular location">
    <subcellularLocation>
        <location evidence="1">Nucleus</location>
    </subcellularLocation>
</comment>
<dbReference type="AlphaFoldDB" id="A0A067MTE0"/>
<sequence>MTSDDDLSDELLALAGQDNKPRKKRQASASKPGASKRRKQEAIADSDDEEPESEEDESNPYPLEGKYKDEYDRQTLLELPEIEREGILSTRLEERQRLMDKLNLDRLIKSTQSQNAESVSKAAKRNHTATGQTNEKKKGLAALAESRRERLTNRTTTRDDEDSPSKRRSSTPSGESTDEEGQVNKVEEDDAEDPSKKQDITSCADLEKIRLTRDTLAKFCMAPWFEDLVKEAWVRYLVGNNEGQPVYRICEVLNIGPDLVRPYKVNDQTVNQTLDLRHGTAQKCWQMDKVSNSPFTEREFARLVHACSEAKHKLPSKSKVEKKHAQITKLANQPLTESDISAIITRKNQLQQNKPNLSQLISEKSRLHQARALAAGRQEFDEVANINAQIQELEASHPELSGDRDKEEDRFARVNERNRKANIEAMRIASEVEKKRRKMLGAGDSAASSRDRTPTVDLSARVKTMPRLRHEASRPDTPVGGTPASKPPKPTEVVSAFATVPSAKTGIDLVATSMEIDLGDF</sequence>
<dbReference type="Gene3D" id="3.90.70.200">
    <property type="entry name" value="Plus-3 domain"/>
    <property type="match status" value="1"/>
</dbReference>
<evidence type="ECO:0000256" key="3">
    <source>
        <dbReference type="ARBA" id="ARBA00023163"/>
    </source>
</evidence>
<dbReference type="Pfam" id="PF03126">
    <property type="entry name" value="Plus-3"/>
    <property type="match status" value="1"/>
</dbReference>
<protein>
    <recommendedName>
        <fullName evidence="6">Plus3 domain-containing protein</fullName>
    </recommendedName>
</protein>
<keyword evidence="4" id="KW-0539">Nucleus</keyword>
<dbReference type="GO" id="GO:0016593">
    <property type="term" value="C:Cdc73/Paf1 complex"/>
    <property type="evidence" value="ECO:0007669"/>
    <property type="project" value="TreeGrafter"/>
</dbReference>
<evidence type="ECO:0000256" key="4">
    <source>
        <dbReference type="ARBA" id="ARBA00023242"/>
    </source>
</evidence>
<organism evidence="7 8">
    <name type="scientific">Botryobasidium botryosum (strain FD-172 SS1)</name>
    <dbReference type="NCBI Taxonomy" id="930990"/>
    <lineage>
        <taxon>Eukaryota</taxon>
        <taxon>Fungi</taxon>
        <taxon>Dikarya</taxon>
        <taxon>Basidiomycota</taxon>
        <taxon>Agaricomycotina</taxon>
        <taxon>Agaricomycetes</taxon>
        <taxon>Cantharellales</taxon>
        <taxon>Botryobasidiaceae</taxon>
        <taxon>Botryobasidium</taxon>
    </lineage>
</organism>
<dbReference type="OrthoDB" id="166375at2759"/>
<reference evidence="8" key="1">
    <citation type="journal article" date="2014" name="Proc. Natl. Acad. Sci. U.S.A.">
        <title>Extensive sampling of basidiomycete genomes demonstrates inadequacy of the white-rot/brown-rot paradigm for wood decay fungi.</title>
        <authorList>
            <person name="Riley R."/>
            <person name="Salamov A.A."/>
            <person name="Brown D.W."/>
            <person name="Nagy L.G."/>
            <person name="Floudas D."/>
            <person name="Held B.W."/>
            <person name="Levasseur A."/>
            <person name="Lombard V."/>
            <person name="Morin E."/>
            <person name="Otillar R."/>
            <person name="Lindquist E.A."/>
            <person name="Sun H."/>
            <person name="LaButti K.M."/>
            <person name="Schmutz J."/>
            <person name="Jabbour D."/>
            <person name="Luo H."/>
            <person name="Baker S.E."/>
            <person name="Pisabarro A.G."/>
            <person name="Walton J.D."/>
            <person name="Blanchette R.A."/>
            <person name="Henrissat B."/>
            <person name="Martin F."/>
            <person name="Cullen D."/>
            <person name="Hibbett D.S."/>
            <person name="Grigoriev I.V."/>
        </authorList>
    </citation>
    <scope>NUCLEOTIDE SEQUENCE [LARGE SCALE GENOMIC DNA]</scope>
    <source>
        <strain evidence="8">FD-172 SS1</strain>
    </source>
</reference>
<dbReference type="FunCoup" id="A0A067MTE0">
    <property type="interactions" value="713"/>
</dbReference>
<feature type="domain" description="Plus3" evidence="6">
    <location>
        <begin position="200"/>
        <end position="332"/>
    </location>
</feature>
<feature type="region of interest" description="Disordered" evidence="5">
    <location>
        <begin position="464"/>
        <end position="491"/>
    </location>
</feature>
<dbReference type="PANTHER" id="PTHR13115:SF8">
    <property type="entry name" value="RNA POLYMERASE-ASSOCIATED PROTEIN RTF1 HOMOLOG"/>
    <property type="match status" value="1"/>
</dbReference>
<feature type="region of interest" description="Disordered" evidence="5">
    <location>
        <begin position="1"/>
        <end position="72"/>
    </location>
</feature>
<gene>
    <name evidence="7" type="ORF">BOTBODRAFT_28502</name>
</gene>
<dbReference type="InParanoid" id="A0A067MTE0"/>
<feature type="compositionally biased region" description="Acidic residues" evidence="5">
    <location>
        <begin position="44"/>
        <end position="58"/>
    </location>
</feature>
<dbReference type="InterPro" id="IPR004343">
    <property type="entry name" value="Plus-3_dom"/>
</dbReference>
<keyword evidence="2" id="KW-0805">Transcription regulation</keyword>
<dbReference type="GO" id="GO:0003677">
    <property type="term" value="F:DNA binding"/>
    <property type="evidence" value="ECO:0007669"/>
    <property type="project" value="InterPro"/>
</dbReference>
<dbReference type="Proteomes" id="UP000027195">
    <property type="component" value="Unassembled WGS sequence"/>
</dbReference>
<dbReference type="SUPFAM" id="SSF159042">
    <property type="entry name" value="Plus3-like"/>
    <property type="match status" value="1"/>
</dbReference>
<keyword evidence="3" id="KW-0804">Transcription</keyword>
<evidence type="ECO:0000256" key="1">
    <source>
        <dbReference type="ARBA" id="ARBA00004123"/>
    </source>
</evidence>
<dbReference type="EMBL" id="KL198020">
    <property type="protein sequence ID" value="KDQ19023.1"/>
    <property type="molecule type" value="Genomic_DNA"/>
</dbReference>
<dbReference type="STRING" id="930990.A0A067MTE0"/>
<dbReference type="PROSITE" id="PS51360">
    <property type="entry name" value="PLUS3"/>
    <property type="match status" value="1"/>
</dbReference>
<evidence type="ECO:0000313" key="8">
    <source>
        <dbReference type="Proteomes" id="UP000027195"/>
    </source>
</evidence>
<feature type="compositionally biased region" description="Basic and acidic residues" evidence="5">
    <location>
        <begin position="145"/>
        <end position="158"/>
    </location>
</feature>
<evidence type="ECO:0000256" key="5">
    <source>
        <dbReference type="SAM" id="MobiDB-lite"/>
    </source>
</evidence>
<evidence type="ECO:0000256" key="2">
    <source>
        <dbReference type="ARBA" id="ARBA00023015"/>
    </source>
</evidence>
<dbReference type="SMART" id="SM00719">
    <property type="entry name" value="Plus3"/>
    <property type="match status" value="1"/>
</dbReference>
<accession>A0A067MTE0</accession>
<evidence type="ECO:0000313" key="7">
    <source>
        <dbReference type="EMBL" id="KDQ19023.1"/>
    </source>
</evidence>
<feature type="region of interest" description="Disordered" evidence="5">
    <location>
        <begin position="111"/>
        <end position="199"/>
    </location>
</feature>
<evidence type="ECO:0000259" key="6">
    <source>
        <dbReference type="PROSITE" id="PS51360"/>
    </source>
</evidence>
<keyword evidence="8" id="KW-1185">Reference proteome</keyword>
<feature type="compositionally biased region" description="Acidic residues" evidence="5">
    <location>
        <begin position="176"/>
        <end position="192"/>
    </location>
</feature>